<evidence type="ECO:0000313" key="3">
    <source>
        <dbReference type="Proteomes" id="UP000623967"/>
    </source>
</evidence>
<dbReference type="Pfam" id="PF00990">
    <property type="entry name" value="GGDEF"/>
    <property type="match status" value="1"/>
</dbReference>
<sequence>MNYLERDLRAQAEKYKNLFLISEKLHSCMDMETLLEELFVILHENYSDYSYCLFLSFDTHSRENYPIKELEYDSENVAAAKAYALGEVQFEQSITDRNAIIYAPLKGIQGVYGVLQMIARDSVDFPESEIEFITLLAGSVGHAIENAKLYQQSEQLVCNLKLLNEATKQFNSNLKLEEAMSNISQQIQSAFQAEEVGFFVLTDDQLKVKLLPGSTPYFYSKLGQVYIQYFKEKILQEKDSLYFADFRSEMEVGEEFHSIMAVPVYQGQSLKGFSIVMHHKPYFFTFDTYKLLQTLIQHSSLALMNHKLREELNKLVITDYLTKLHSRKYLDEKILHSMKKDKQGTFILIDIDNFKKINDTYGHQVGDEILVQVANVIKANIREKDIGARWGGEELAIYLPMVSLDNGTAIAKRLIKKVEENSNPRVTVSCGVSYWYKDLAHSYQSLFKRADEALYVAKTTGKNRVVAQTDHHEAS</sequence>
<dbReference type="InterPro" id="IPR003018">
    <property type="entry name" value="GAF"/>
</dbReference>
<feature type="domain" description="GGDEF" evidence="1">
    <location>
        <begin position="342"/>
        <end position="470"/>
    </location>
</feature>
<dbReference type="InterPro" id="IPR029016">
    <property type="entry name" value="GAF-like_dom_sf"/>
</dbReference>
<dbReference type="InterPro" id="IPR043128">
    <property type="entry name" value="Rev_trsase/Diguanyl_cyclase"/>
</dbReference>
<keyword evidence="3" id="KW-1185">Reference proteome</keyword>
<protein>
    <submittedName>
        <fullName evidence="2">Diguanylate cyclase</fullName>
    </submittedName>
</protein>
<evidence type="ECO:0000259" key="1">
    <source>
        <dbReference type="PROSITE" id="PS50887"/>
    </source>
</evidence>
<comment type="caution">
    <text evidence="2">The sequence shown here is derived from an EMBL/GenBank/DDBJ whole genome shotgun (WGS) entry which is preliminary data.</text>
</comment>
<dbReference type="InterPro" id="IPR029787">
    <property type="entry name" value="Nucleotide_cyclase"/>
</dbReference>
<organism evidence="2 3">
    <name type="scientific">Neobacillus paridis</name>
    <dbReference type="NCBI Taxonomy" id="2803862"/>
    <lineage>
        <taxon>Bacteria</taxon>
        <taxon>Bacillati</taxon>
        <taxon>Bacillota</taxon>
        <taxon>Bacilli</taxon>
        <taxon>Bacillales</taxon>
        <taxon>Bacillaceae</taxon>
        <taxon>Neobacillus</taxon>
    </lineage>
</organism>
<dbReference type="SMART" id="SM00065">
    <property type="entry name" value="GAF"/>
    <property type="match status" value="2"/>
</dbReference>
<dbReference type="PANTHER" id="PTHR45138:SF9">
    <property type="entry name" value="DIGUANYLATE CYCLASE DGCM-RELATED"/>
    <property type="match status" value="1"/>
</dbReference>
<dbReference type="SUPFAM" id="SSF55781">
    <property type="entry name" value="GAF domain-like"/>
    <property type="match status" value="2"/>
</dbReference>
<dbReference type="Proteomes" id="UP000623967">
    <property type="component" value="Unassembled WGS sequence"/>
</dbReference>
<dbReference type="PANTHER" id="PTHR45138">
    <property type="entry name" value="REGULATORY COMPONENTS OF SENSORY TRANSDUCTION SYSTEM"/>
    <property type="match status" value="1"/>
</dbReference>
<dbReference type="SUPFAM" id="SSF55073">
    <property type="entry name" value="Nucleotide cyclase"/>
    <property type="match status" value="1"/>
</dbReference>
<proteinExistence type="predicted"/>
<dbReference type="PROSITE" id="PS50887">
    <property type="entry name" value="GGDEF"/>
    <property type="match status" value="1"/>
</dbReference>
<dbReference type="Gene3D" id="3.30.70.270">
    <property type="match status" value="1"/>
</dbReference>
<dbReference type="NCBIfam" id="TIGR00254">
    <property type="entry name" value="GGDEF"/>
    <property type="match status" value="1"/>
</dbReference>
<accession>A0ABS1TKT9</accession>
<dbReference type="CDD" id="cd01949">
    <property type="entry name" value="GGDEF"/>
    <property type="match status" value="1"/>
</dbReference>
<dbReference type="EMBL" id="JAESWB010000115">
    <property type="protein sequence ID" value="MBL4951937.1"/>
    <property type="molecule type" value="Genomic_DNA"/>
</dbReference>
<dbReference type="SMART" id="SM00267">
    <property type="entry name" value="GGDEF"/>
    <property type="match status" value="1"/>
</dbReference>
<dbReference type="InterPro" id="IPR050469">
    <property type="entry name" value="Diguanylate_Cyclase"/>
</dbReference>
<dbReference type="InterPro" id="IPR000160">
    <property type="entry name" value="GGDEF_dom"/>
</dbReference>
<evidence type="ECO:0000313" key="2">
    <source>
        <dbReference type="EMBL" id="MBL4951937.1"/>
    </source>
</evidence>
<gene>
    <name evidence="2" type="ORF">JK635_06905</name>
</gene>
<name>A0ABS1TKT9_9BACI</name>
<reference evidence="2 3" key="1">
    <citation type="submission" date="2021-01" db="EMBL/GenBank/DDBJ databases">
        <title>Genome public.</title>
        <authorList>
            <person name="Liu C."/>
            <person name="Sun Q."/>
        </authorList>
    </citation>
    <scope>NUCLEOTIDE SEQUENCE [LARGE SCALE GENOMIC DNA]</scope>
    <source>
        <strain evidence="2 3">YIM B02564</strain>
    </source>
</reference>
<dbReference type="RefSeq" id="WP_202653211.1">
    <property type="nucleotide sequence ID" value="NZ_JAESWB010000115.1"/>
</dbReference>
<dbReference type="Gene3D" id="3.30.450.40">
    <property type="match status" value="2"/>
</dbReference>